<name>A0A4R2KDL1_9RHOB</name>
<dbReference type="EMBL" id="SLWW01000010">
    <property type="protein sequence ID" value="TCO70237.1"/>
    <property type="molecule type" value="Genomic_DNA"/>
</dbReference>
<evidence type="ECO:0000313" key="2">
    <source>
        <dbReference type="Proteomes" id="UP000295142"/>
    </source>
</evidence>
<reference evidence="1 2" key="1">
    <citation type="submission" date="2019-03" db="EMBL/GenBank/DDBJ databases">
        <title>Genomic Encyclopedia of Type Strains, Phase IV (KMG-IV): sequencing the most valuable type-strain genomes for metagenomic binning, comparative biology and taxonomic classification.</title>
        <authorList>
            <person name="Goeker M."/>
        </authorList>
    </citation>
    <scope>NUCLEOTIDE SEQUENCE [LARGE SCALE GENOMIC DNA]</scope>
    <source>
        <strain evidence="1 2">DSM 4868</strain>
    </source>
</reference>
<dbReference type="Proteomes" id="UP000295142">
    <property type="component" value="Unassembled WGS sequence"/>
</dbReference>
<proteinExistence type="predicted"/>
<gene>
    <name evidence="1" type="ORF">EV655_1101</name>
</gene>
<evidence type="ECO:0000313" key="1">
    <source>
        <dbReference type="EMBL" id="TCO70237.1"/>
    </source>
</evidence>
<dbReference type="AlphaFoldDB" id="A0A4R2KDL1"/>
<keyword evidence="2" id="KW-1185">Reference proteome</keyword>
<protein>
    <submittedName>
        <fullName evidence="1">Uncharacterized protein</fullName>
    </submittedName>
</protein>
<sequence>MNIPSQQMTPDELTSTLSRRFVELYLDAVENADFAIATHAWFDSDVERQFGQARVYLDTDTAWIFVERGDSGRAEIVIFDSDGEVFRQDIAELHPKAAAEIEAFLS</sequence>
<organism evidence="1 2">
    <name type="scientific">Rhodovulum euryhalinum</name>
    <dbReference type="NCBI Taxonomy" id="35805"/>
    <lineage>
        <taxon>Bacteria</taxon>
        <taxon>Pseudomonadati</taxon>
        <taxon>Pseudomonadota</taxon>
        <taxon>Alphaproteobacteria</taxon>
        <taxon>Rhodobacterales</taxon>
        <taxon>Paracoccaceae</taxon>
        <taxon>Rhodovulum</taxon>
    </lineage>
</organism>
<accession>A0A4R2KDL1</accession>
<dbReference type="RefSeq" id="WP_165905343.1">
    <property type="nucleotide sequence ID" value="NZ_SLWW01000010.1"/>
</dbReference>
<comment type="caution">
    <text evidence="1">The sequence shown here is derived from an EMBL/GenBank/DDBJ whole genome shotgun (WGS) entry which is preliminary data.</text>
</comment>